<keyword evidence="8" id="KW-0539">Nucleus</keyword>
<keyword evidence="6" id="KW-0779">Telomere</keyword>
<evidence type="ECO:0000256" key="7">
    <source>
        <dbReference type="ARBA" id="ARBA00023125"/>
    </source>
</evidence>
<keyword evidence="5" id="KW-0158">Chromosome</keyword>
<dbReference type="InterPro" id="IPR029156">
    <property type="entry name" value="CTC1"/>
</dbReference>
<evidence type="ECO:0000313" key="11">
    <source>
        <dbReference type="Proteomes" id="UP001176940"/>
    </source>
</evidence>
<evidence type="ECO:0000256" key="6">
    <source>
        <dbReference type="ARBA" id="ARBA00022895"/>
    </source>
</evidence>
<gene>
    <name evidence="10" type="ORF">RIMI_LOCUS9707690</name>
</gene>
<comment type="caution">
    <text evidence="10">The sequence shown here is derived from an EMBL/GenBank/DDBJ whole genome shotgun (WGS) entry which is preliminary data.</text>
</comment>
<name>A0ABN9LIL9_9NEOB</name>
<feature type="compositionally biased region" description="Basic and acidic residues" evidence="9">
    <location>
        <begin position="10"/>
        <end position="48"/>
    </location>
</feature>
<evidence type="ECO:0000256" key="1">
    <source>
        <dbReference type="ARBA" id="ARBA00004123"/>
    </source>
</evidence>
<evidence type="ECO:0000256" key="4">
    <source>
        <dbReference type="ARBA" id="ARBA00016175"/>
    </source>
</evidence>
<keyword evidence="7" id="KW-0238">DNA-binding</keyword>
<proteinExistence type="inferred from homology"/>
<comment type="subcellular location">
    <subcellularLocation>
        <location evidence="2">Chromosome</location>
        <location evidence="2">Telomere</location>
    </subcellularLocation>
    <subcellularLocation>
        <location evidence="1">Nucleus</location>
    </subcellularLocation>
</comment>
<evidence type="ECO:0000256" key="9">
    <source>
        <dbReference type="SAM" id="MobiDB-lite"/>
    </source>
</evidence>
<evidence type="ECO:0000256" key="5">
    <source>
        <dbReference type="ARBA" id="ARBA00022454"/>
    </source>
</evidence>
<accession>A0ABN9LIL9</accession>
<protein>
    <recommendedName>
        <fullName evidence="4">CST complex subunit CTC1</fullName>
    </recommendedName>
</protein>
<dbReference type="Pfam" id="PF15489">
    <property type="entry name" value="CTC1"/>
    <property type="match status" value="1"/>
</dbReference>
<reference evidence="10" key="1">
    <citation type="submission" date="2023-07" db="EMBL/GenBank/DDBJ databases">
        <authorList>
            <person name="Stuckert A."/>
        </authorList>
    </citation>
    <scope>NUCLEOTIDE SEQUENCE</scope>
</reference>
<evidence type="ECO:0000313" key="10">
    <source>
        <dbReference type="EMBL" id="CAJ0942753.1"/>
    </source>
</evidence>
<feature type="region of interest" description="Disordered" evidence="9">
    <location>
        <begin position="377"/>
        <end position="412"/>
    </location>
</feature>
<comment type="similarity">
    <text evidence="3">Belongs to the CTC1 family.</text>
</comment>
<feature type="region of interest" description="Disordered" evidence="9">
    <location>
        <begin position="1"/>
        <end position="61"/>
    </location>
</feature>
<organism evidence="10 11">
    <name type="scientific">Ranitomeya imitator</name>
    <name type="common">mimic poison frog</name>
    <dbReference type="NCBI Taxonomy" id="111125"/>
    <lineage>
        <taxon>Eukaryota</taxon>
        <taxon>Metazoa</taxon>
        <taxon>Chordata</taxon>
        <taxon>Craniata</taxon>
        <taxon>Vertebrata</taxon>
        <taxon>Euteleostomi</taxon>
        <taxon>Amphibia</taxon>
        <taxon>Batrachia</taxon>
        <taxon>Anura</taxon>
        <taxon>Neobatrachia</taxon>
        <taxon>Hyloidea</taxon>
        <taxon>Dendrobatidae</taxon>
        <taxon>Dendrobatinae</taxon>
        <taxon>Ranitomeya</taxon>
    </lineage>
</organism>
<dbReference type="PANTHER" id="PTHR14865:SF2">
    <property type="entry name" value="CST COMPLEX SUBUNIT CTC1"/>
    <property type="match status" value="1"/>
</dbReference>
<dbReference type="PANTHER" id="PTHR14865">
    <property type="entry name" value="CST COMPLEX SUBUNIT CTC1"/>
    <property type="match status" value="1"/>
</dbReference>
<dbReference type="EMBL" id="CAUEEQ010020377">
    <property type="protein sequence ID" value="CAJ0942753.1"/>
    <property type="molecule type" value="Genomic_DNA"/>
</dbReference>
<feature type="compositionally biased region" description="Basic and acidic residues" evidence="9">
    <location>
        <begin position="393"/>
        <end position="412"/>
    </location>
</feature>
<evidence type="ECO:0000256" key="8">
    <source>
        <dbReference type="ARBA" id="ARBA00023242"/>
    </source>
</evidence>
<evidence type="ECO:0000256" key="2">
    <source>
        <dbReference type="ARBA" id="ARBA00004574"/>
    </source>
</evidence>
<sequence length="1169" mass="127050">MLSPDTDDGGDGRSPDTDDGGERLSLDTDDGGERLSLDTDDGGERLSLDTDDGGYGQSQDTDVGVLPEVCKAWSEVGAGKCLVAMEIPRSQETSWLQAAEKHIQEQLRAGEEGKELIPCVRARSPRLPLSYSFTPISQLLALQRSPCVSLLGWDTEQFQQWSREGLGRGTGSGGAPPTILPRARLLLVGYITDQSADGNLYIQDASGCVPCEMSRFDCSCLGLLHVFPCWTFIPTSQTGGYVEVLCPPVPVIRPEVPTKVPVDSSSISPESAILLLGDGHHPRGARVSVTGHLLSVTSLVTIRSKTFFFFFLQDAKRSIPVIVHVPSKLFWFRVLEVGETYEVTSLSLSSLRGSPRRVFAVTSSSLIAPCSALSPSCSSTPVMENSEELTEPSETKASDCGPRERGTAKRSKESKTLTYKGVVTRVLNAPAGLYELDGALLLCTAYTQLQNGGRGLRVGARVEVCDAHLQQSPSPLFPSLVLSCCLRSRVRICDFSRLDAPCALFSGSGNLYLHLLFCHRLRLPEFLWTCHVLDKLQEKLCPRLVRQNCVTRPLSDGAQGPAEKLLFPTLSAWSGGRRERDLQEEMVADPHDCPLRQYSPLPPPWCLPPLSLVPSLICSAQNLRQEESNRRLHWSRYWLRSGDLSPPHVLLGVLQASSSGSLLLKDQSSSLTCLVLPTPPIAWIGCVLVVRHYQLVTENIRDKDNDEDARSKTYAVFLTQDVTVLHSSHSSSSCPVLGSIERPLVKIPRLETSWPHRQLVVDSLEGRHMRHGHDTGLQFRATVSWVDITETPPEKVDGDARRSGKGDSKVILLFSSSSVRWFSFLQPNRLYRLTAAGVMDSGIFDGVSAPPGNIVHAPRCLQVLADWTLEDVEGTAVSPGAADGLSIEEALRDNSSGSLLTVTGVVSSRTMCHTQMRAVPSNHDGFLPPGASIKVILTQPQSHSSASVYLDVSGGPYPLGLLPGATVMLQGLERKVSRSGSVYLRSVPTTLVSIVSPPSENVDDVAAPPLILLRHLTGTPIPQRALCSVTCVLNMTLCWDCSRCGDTFMQGACGRSPSCTAQSGVFRAKAWVKAEDGSGEAQVFLQDEAVSVMLGISRRLWGALQGRVLSRGKVMVRSRGRSEMPGEEDSTDPLVDHLTFLTTRPAISRPLLLTFKQRVEPVGSVTPEP</sequence>
<keyword evidence="11" id="KW-1185">Reference proteome</keyword>
<dbReference type="Proteomes" id="UP001176940">
    <property type="component" value="Unassembled WGS sequence"/>
</dbReference>
<dbReference type="InterPro" id="IPR042617">
    <property type="entry name" value="CTC1-like"/>
</dbReference>
<evidence type="ECO:0000256" key="3">
    <source>
        <dbReference type="ARBA" id="ARBA00006332"/>
    </source>
</evidence>